<dbReference type="EC" id="2.1.2.10" evidence="2"/>
<protein>
    <recommendedName>
        <fullName evidence="2">aminomethyltransferase</fullName>
        <ecNumber evidence="2">2.1.2.10</ecNumber>
    </recommendedName>
    <alternativeName>
        <fullName evidence="5">Glycine cleavage system T protein</fullName>
    </alternativeName>
</protein>
<dbReference type="Pfam" id="PF08669">
    <property type="entry name" value="GCV_T_C"/>
    <property type="match status" value="1"/>
</dbReference>
<dbReference type="OrthoDB" id="9774591at2"/>
<dbReference type="NCBIfam" id="TIGR00528">
    <property type="entry name" value="gcvT"/>
    <property type="match status" value="1"/>
</dbReference>
<comment type="caution">
    <text evidence="10">The sequence shown here is derived from an EMBL/GenBank/DDBJ whole genome shotgun (WGS) entry which is preliminary data.</text>
</comment>
<feature type="binding site" evidence="7">
    <location>
        <position position="200"/>
    </location>
    <ligand>
        <name>substrate</name>
    </ligand>
</feature>
<accession>A0A6P1ZJM9</accession>
<keyword evidence="4 10" id="KW-0808">Transferase</keyword>
<dbReference type="InterPro" id="IPR029043">
    <property type="entry name" value="GcvT/YgfZ_C"/>
</dbReference>
<name>A0A6P1ZJM9_9BACT</name>
<keyword evidence="10" id="KW-0489">Methyltransferase</keyword>
<dbReference type="Gene3D" id="2.40.30.110">
    <property type="entry name" value="Aminomethyltransferase beta-barrel domains"/>
    <property type="match status" value="1"/>
</dbReference>
<feature type="domain" description="Aminomethyltransferase C-terminal" evidence="9">
    <location>
        <begin position="278"/>
        <end position="354"/>
    </location>
</feature>
<evidence type="ECO:0000256" key="1">
    <source>
        <dbReference type="ARBA" id="ARBA00008609"/>
    </source>
</evidence>
<dbReference type="InterPro" id="IPR028896">
    <property type="entry name" value="GcvT/YgfZ/DmdA"/>
</dbReference>
<dbReference type="InterPro" id="IPR006222">
    <property type="entry name" value="GCVT_N"/>
</dbReference>
<feature type="domain" description="GCVT N-terminal" evidence="8">
    <location>
        <begin position="9"/>
        <end position="259"/>
    </location>
</feature>
<evidence type="ECO:0000256" key="5">
    <source>
        <dbReference type="ARBA" id="ARBA00031395"/>
    </source>
</evidence>
<dbReference type="InterPro" id="IPR027266">
    <property type="entry name" value="TrmE/GcvT-like"/>
</dbReference>
<dbReference type="EMBL" id="QMIF01000003">
    <property type="protein sequence ID" value="TVM35020.1"/>
    <property type="molecule type" value="Genomic_DNA"/>
</dbReference>
<evidence type="ECO:0000256" key="3">
    <source>
        <dbReference type="ARBA" id="ARBA00022576"/>
    </source>
</evidence>
<dbReference type="AlphaFoldDB" id="A0A6P1ZJM9"/>
<comment type="similarity">
    <text evidence="1">Belongs to the GcvT family.</text>
</comment>
<evidence type="ECO:0000259" key="9">
    <source>
        <dbReference type="Pfam" id="PF08669"/>
    </source>
</evidence>
<gene>
    <name evidence="10" type="primary">gcvT</name>
    <name evidence="10" type="ORF">DQK91_06350</name>
</gene>
<dbReference type="SUPFAM" id="SSF101790">
    <property type="entry name" value="Aminomethyltransferase beta-barrel domain"/>
    <property type="match status" value="1"/>
</dbReference>
<dbReference type="GO" id="GO:0004047">
    <property type="term" value="F:aminomethyltransferase activity"/>
    <property type="evidence" value="ECO:0007669"/>
    <property type="project" value="UniProtKB-EC"/>
</dbReference>
<proteinExistence type="inferred from homology"/>
<dbReference type="GO" id="GO:0032259">
    <property type="term" value="P:methylation"/>
    <property type="evidence" value="ECO:0007669"/>
    <property type="project" value="UniProtKB-KW"/>
</dbReference>
<evidence type="ECO:0000256" key="7">
    <source>
        <dbReference type="PIRSR" id="PIRSR006487-1"/>
    </source>
</evidence>
<keyword evidence="3" id="KW-0032">Aminotransferase</keyword>
<dbReference type="NCBIfam" id="NF001567">
    <property type="entry name" value="PRK00389.1"/>
    <property type="match status" value="1"/>
</dbReference>
<dbReference type="Gene3D" id="3.30.70.1400">
    <property type="entry name" value="Aminomethyltransferase beta-barrel domains"/>
    <property type="match status" value="1"/>
</dbReference>
<evidence type="ECO:0000256" key="4">
    <source>
        <dbReference type="ARBA" id="ARBA00022679"/>
    </source>
</evidence>
<dbReference type="GO" id="GO:0006546">
    <property type="term" value="P:glycine catabolic process"/>
    <property type="evidence" value="ECO:0007669"/>
    <property type="project" value="InterPro"/>
</dbReference>
<dbReference type="Proteomes" id="UP000434052">
    <property type="component" value="Unassembled WGS sequence"/>
</dbReference>
<dbReference type="Gene3D" id="4.10.1250.10">
    <property type="entry name" value="Aminomethyltransferase fragment"/>
    <property type="match status" value="1"/>
</dbReference>
<dbReference type="PANTHER" id="PTHR43757:SF2">
    <property type="entry name" value="AMINOMETHYLTRANSFERASE, MITOCHONDRIAL"/>
    <property type="match status" value="1"/>
</dbReference>
<comment type="catalytic activity">
    <reaction evidence="6">
        <text>N(6)-[(R)-S(8)-aminomethyldihydrolipoyl]-L-lysyl-[protein] + (6S)-5,6,7,8-tetrahydrofolate = N(6)-[(R)-dihydrolipoyl]-L-lysyl-[protein] + (6R)-5,10-methylene-5,6,7,8-tetrahydrofolate + NH4(+)</text>
        <dbReference type="Rhea" id="RHEA:16945"/>
        <dbReference type="Rhea" id="RHEA-COMP:10475"/>
        <dbReference type="Rhea" id="RHEA-COMP:10492"/>
        <dbReference type="ChEBI" id="CHEBI:15636"/>
        <dbReference type="ChEBI" id="CHEBI:28938"/>
        <dbReference type="ChEBI" id="CHEBI:57453"/>
        <dbReference type="ChEBI" id="CHEBI:83100"/>
        <dbReference type="ChEBI" id="CHEBI:83143"/>
        <dbReference type="EC" id="2.1.2.10"/>
    </reaction>
</comment>
<evidence type="ECO:0000256" key="2">
    <source>
        <dbReference type="ARBA" id="ARBA00012616"/>
    </source>
</evidence>
<dbReference type="GO" id="GO:0008168">
    <property type="term" value="F:methyltransferase activity"/>
    <property type="evidence" value="ECO:0007669"/>
    <property type="project" value="UniProtKB-KW"/>
</dbReference>
<reference evidence="10 11" key="1">
    <citation type="submission" date="2018-06" db="EMBL/GenBank/DDBJ databases">
        <title>Complete genome of Desulfovibrio marinus P48SEP.</title>
        <authorList>
            <person name="Crispim J.S."/>
            <person name="Vidigal P.M.P."/>
            <person name="Silva L.C.F."/>
            <person name="Araujo L.C."/>
            <person name="Laguardia C.N."/>
            <person name="Dias R.S."/>
            <person name="Sousa M.P."/>
            <person name="Paula S.O."/>
            <person name="Silva C."/>
        </authorList>
    </citation>
    <scope>NUCLEOTIDE SEQUENCE [LARGE SCALE GENOMIC DNA]</scope>
    <source>
        <strain evidence="10 11">P48SEP</strain>
    </source>
</reference>
<dbReference type="InterPro" id="IPR013977">
    <property type="entry name" value="GcvT_C"/>
</dbReference>
<dbReference type="Gene3D" id="3.30.1360.120">
    <property type="entry name" value="Probable tRNA modification gtpase trme, domain 1"/>
    <property type="match status" value="1"/>
</dbReference>
<dbReference type="InterPro" id="IPR006223">
    <property type="entry name" value="GcvT"/>
</dbReference>
<dbReference type="GO" id="GO:0005960">
    <property type="term" value="C:glycine cleavage complex"/>
    <property type="evidence" value="ECO:0007669"/>
    <property type="project" value="InterPro"/>
</dbReference>
<dbReference type="Pfam" id="PF01571">
    <property type="entry name" value="GCV_T"/>
    <property type="match status" value="1"/>
</dbReference>
<evidence type="ECO:0000259" key="8">
    <source>
        <dbReference type="Pfam" id="PF01571"/>
    </source>
</evidence>
<dbReference type="PANTHER" id="PTHR43757">
    <property type="entry name" value="AMINOMETHYLTRANSFERASE"/>
    <property type="match status" value="1"/>
</dbReference>
<sequence>MSDLKKTPLFDWHVARGAKTAPFAGWDMPIQYTSIIAEHEQTRTKAGLFDICHMGEFLISGREAKAALSRVVTQNLATLAPGRCRYGFVLNERGGVIDDCIVYCLDETQYMIVCNGARVDVIGQWLKDNLPPVDSPLEVTDISDGTAKIDLQGPLSLDVLQDATGQDFTDLKYFGFKQVEFDGEPMLVSRTGYTGERGFELYIAPEKALPLWEKLESDVRVEPCGLGARDTLRLEVGLPLYGHELDEDHNPTEAGYGAMLTSEADYIGKPHVGEVREKLIALALEGRRSARHGDILLNADGVEVGRVTSGSYCPSIGHAAALAFVQADQADADEFAVKTARTELPAKRVDLPFYTEGTARKKLV</sequence>
<dbReference type="GO" id="GO:0005829">
    <property type="term" value="C:cytosol"/>
    <property type="evidence" value="ECO:0007669"/>
    <property type="project" value="TreeGrafter"/>
</dbReference>
<evidence type="ECO:0000313" key="11">
    <source>
        <dbReference type="Proteomes" id="UP000434052"/>
    </source>
</evidence>
<dbReference type="PIRSF" id="PIRSF006487">
    <property type="entry name" value="GcvT"/>
    <property type="match status" value="1"/>
</dbReference>
<dbReference type="SUPFAM" id="SSF103025">
    <property type="entry name" value="Folate-binding domain"/>
    <property type="match status" value="1"/>
</dbReference>
<organism evidence="10 11">
    <name type="scientific">Oceanidesulfovibrio marinus</name>
    <dbReference type="NCBI Taxonomy" id="370038"/>
    <lineage>
        <taxon>Bacteria</taxon>
        <taxon>Pseudomonadati</taxon>
        <taxon>Thermodesulfobacteriota</taxon>
        <taxon>Desulfovibrionia</taxon>
        <taxon>Desulfovibrionales</taxon>
        <taxon>Desulfovibrionaceae</taxon>
        <taxon>Oceanidesulfovibrio</taxon>
    </lineage>
</organism>
<evidence type="ECO:0000313" key="10">
    <source>
        <dbReference type="EMBL" id="TVM35020.1"/>
    </source>
</evidence>
<dbReference type="RefSeq" id="WP_144234572.1">
    <property type="nucleotide sequence ID" value="NZ_QMIF01000003.1"/>
</dbReference>
<dbReference type="GO" id="GO:0008483">
    <property type="term" value="F:transaminase activity"/>
    <property type="evidence" value="ECO:0007669"/>
    <property type="project" value="UniProtKB-KW"/>
</dbReference>
<evidence type="ECO:0000256" key="6">
    <source>
        <dbReference type="ARBA" id="ARBA00047665"/>
    </source>
</evidence>